<feature type="transmembrane region" description="Helical" evidence="6">
    <location>
        <begin position="159"/>
        <end position="184"/>
    </location>
</feature>
<dbReference type="Gene3D" id="1.10.10.10">
    <property type="entry name" value="Winged helix-like DNA-binding domain superfamily/Winged helix DNA-binding domain"/>
    <property type="match status" value="1"/>
</dbReference>
<evidence type="ECO:0000256" key="4">
    <source>
        <dbReference type="ARBA" id="ARBA00022989"/>
    </source>
</evidence>
<dbReference type="Pfam" id="PF03631">
    <property type="entry name" value="Virul_fac_BrkB"/>
    <property type="match status" value="1"/>
</dbReference>
<comment type="subcellular location">
    <subcellularLocation>
        <location evidence="1">Cell membrane</location>
        <topology evidence="1">Multi-pass membrane protein</topology>
    </subcellularLocation>
</comment>
<dbReference type="InterPro" id="IPR017039">
    <property type="entry name" value="Virul_fac_BrkB"/>
</dbReference>
<evidence type="ECO:0000313" key="8">
    <source>
        <dbReference type="Proteomes" id="UP000198635"/>
    </source>
</evidence>
<keyword evidence="4 6" id="KW-1133">Transmembrane helix</keyword>
<organism evidence="7 8">
    <name type="scientific">Desulfomicrobium apsheronum</name>
    <dbReference type="NCBI Taxonomy" id="52560"/>
    <lineage>
        <taxon>Bacteria</taxon>
        <taxon>Pseudomonadati</taxon>
        <taxon>Thermodesulfobacteriota</taxon>
        <taxon>Desulfovibrionia</taxon>
        <taxon>Desulfovibrionales</taxon>
        <taxon>Desulfomicrobiaceae</taxon>
        <taxon>Desulfomicrobium</taxon>
    </lineage>
</organism>
<dbReference type="STRING" id="52560.SAMN04488082_102305"/>
<gene>
    <name evidence="7" type="ORF">SAMN04488082_102305</name>
</gene>
<dbReference type="PANTHER" id="PTHR30213:SF0">
    <property type="entry name" value="UPF0761 MEMBRANE PROTEIN YIHY"/>
    <property type="match status" value="1"/>
</dbReference>
<dbReference type="OrthoDB" id="9808671at2"/>
<reference evidence="8" key="1">
    <citation type="submission" date="2016-10" db="EMBL/GenBank/DDBJ databases">
        <authorList>
            <person name="Varghese N."/>
            <person name="Submissions S."/>
        </authorList>
    </citation>
    <scope>NUCLEOTIDE SEQUENCE [LARGE SCALE GENOMIC DNA]</scope>
    <source>
        <strain evidence="8">DSM 5918</strain>
    </source>
</reference>
<dbReference type="NCBIfam" id="TIGR00765">
    <property type="entry name" value="yihY_not_rbn"/>
    <property type="match status" value="1"/>
</dbReference>
<evidence type="ECO:0000256" key="5">
    <source>
        <dbReference type="ARBA" id="ARBA00023136"/>
    </source>
</evidence>
<dbReference type="AlphaFoldDB" id="A0A1I3QET4"/>
<dbReference type="EMBL" id="FORX01000002">
    <property type="protein sequence ID" value="SFJ32270.1"/>
    <property type="molecule type" value="Genomic_DNA"/>
</dbReference>
<keyword evidence="8" id="KW-1185">Reference proteome</keyword>
<protein>
    <submittedName>
        <fullName evidence="7">Membrane protein</fullName>
    </submittedName>
</protein>
<dbReference type="RefSeq" id="WP_092372761.1">
    <property type="nucleotide sequence ID" value="NZ_FORX01000002.1"/>
</dbReference>
<evidence type="ECO:0000256" key="2">
    <source>
        <dbReference type="ARBA" id="ARBA00022475"/>
    </source>
</evidence>
<name>A0A1I3QET4_9BACT</name>
<feature type="transmembrane region" description="Helical" evidence="6">
    <location>
        <begin position="267"/>
        <end position="293"/>
    </location>
</feature>
<feature type="transmembrane region" description="Helical" evidence="6">
    <location>
        <begin position="234"/>
        <end position="255"/>
    </location>
</feature>
<keyword evidence="2" id="KW-1003">Cell membrane</keyword>
<sequence>MEESGTLMDRLVQFLTQPHRHTRSENSAITWFLVRLGRTIALAVLNFNRRQGSSHASALTFYTLLSLVPLAAMAFGVAKGFGFEQLLEKELLKQFAAQQEVIQQVIEFARNMLDNTKGGLIAGIGVIVLFWSVIKVLGKIEDNFNQIWSVSSRSIVRKFTDYLSIMIIAPVLLIMSGSVTVFIVSQVSALSSQVGLEEVATPAISLGLSLAPYILLWLLFCVVYMIMPNTRVHLGSAFLAAILAGSAYQFLQVGYVKFQIYVTSYNAIYGSFAALPLFLIWLQLSWSIVLFGAEIAHAFPQSKVADPKSGLHPRSAFQTRLLALGICHAVVQRFHRDEPAMTEDEIAQRLAISPRETREMVDMLIRARLLSRVQDEDQGTALLLPARDSAHISVQNVVTAIDSIGENPRFTEQHPNLANLSACLDAFQSRKDLSMADTLLRDIEPAKYAKNSSSDPS</sequence>
<accession>A0A1I3QET4</accession>
<dbReference type="PANTHER" id="PTHR30213">
    <property type="entry name" value="INNER MEMBRANE PROTEIN YHJD"/>
    <property type="match status" value="1"/>
</dbReference>
<proteinExistence type="predicted"/>
<keyword evidence="3 6" id="KW-0812">Transmembrane</keyword>
<dbReference type="InterPro" id="IPR036388">
    <property type="entry name" value="WH-like_DNA-bd_sf"/>
</dbReference>
<feature type="transmembrane region" description="Helical" evidence="6">
    <location>
        <begin position="204"/>
        <end position="227"/>
    </location>
</feature>
<feature type="transmembrane region" description="Helical" evidence="6">
    <location>
        <begin position="120"/>
        <end position="138"/>
    </location>
</feature>
<dbReference type="Proteomes" id="UP000198635">
    <property type="component" value="Unassembled WGS sequence"/>
</dbReference>
<dbReference type="GO" id="GO:0005886">
    <property type="term" value="C:plasma membrane"/>
    <property type="evidence" value="ECO:0007669"/>
    <property type="project" value="UniProtKB-SubCell"/>
</dbReference>
<evidence type="ECO:0000256" key="1">
    <source>
        <dbReference type="ARBA" id="ARBA00004651"/>
    </source>
</evidence>
<feature type="transmembrane region" description="Helical" evidence="6">
    <location>
        <begin position="59"/>
        <end position="78"/>
    </location>
</feature>
<evidence type="ECO:0000256" key="6">
    <source>
        <dbReference type="SAM" id="Phobius"/>
    </source>
</evidence>
<keyword evidence="5 6" id="KW-0472">Membrane</keyword>
<evidence type="ECO:0000313" key="7">
    <source>
        <dbReference type="EMBL" id="SFJ32270.1"/>
    </source>
</evidence>
<evidence type="ECO:0000256" key="3">
    <source>
        <dbReference type="ARBA" id="ARBA00022692"/>
    </source>
</evidence>